<comment type="subcellular location">
    <subcellularLocation>
        <location evidence="10">Cell membrane</location>
        <topology evidence="10">Peripheral membrane protein</topology>
    </subcellularLocation>
    <subcellularLocation>
        <location evidence="2">Membrane</location>
        <topology evidence="2">Peripheral membrane protein</topology>
    </subcellularLocation>
</comment>
<evidence type="ECO:0000256" key="5">
    <source>
        <dbReference type="ARBA" id="ARBA00022781"/>
    </source>
</evidence>
<evidence type="ECO:0000256" key="9">
    <source>
        <dbReference type="ARBA" id="ARBA00023310"/>
    </source>
</evidence>
<dbReference type="OrthoDB" id="9812769at2"/>
<evidence type="ECO:0000256" key="3">
    <source>
        <dbReference type="ARBA" id="ARBA00007681"/>
    </source>
</evidence>
<keyword evidence="5 10" id="KW-0375">Hydrogen ion transport</keyword>
<evidence type="ECO:0000256" key="8">
    <source>
        <dbReference type="ARBA" id="ARBA00023196"/>
    </source>
</evidence>
<dbReference type="HAMAP" id="MF_00815">
    <property type="entry name" value="ATP_synth_gamma_bact"/>
    <property type="match status" value="1"/>
</dbReference>
<gene>
    <name evidence="11" type="primary">atpG_2</name>
    <name evidence="10" type="synonym">atpG</name>
    <name evidence="11" type="ORF">ERS852491_05139</name>
</gene>
<dbReference type="Gene3D" id="3.40.1380.10">
    <property type="match status" value="1"/>
</dbReference>
<evidence type="ECO:0000313" key="12">
    <source>
        <dbReference type="Proteomes" id="UP000095544"/>
    </source>
</evidence>
<keyword evidence="4 10" id="KW-0813">Transport</keyword>
<comment type="subunit">
    <text evidence="10">F-type ATPases have 2 components, CF(1) - the catalytic core - and CF(0) - the membrane proton channel. CF(1) has five subunits: alpha(3), beta(3), gamma(1), delta(1), epsilon(1). CF(0) has three main subunits: a, b and c.</text>
</comment>
<dbReference type="Gene3D" id="1.10.287.80">
    <property type="entry name" value="ATP synthase, gamma subunit, helix hairpin domain"/>
    <property type="match status" value="1"/>
</dbReference>
<evidence type="ECO:0000256" key="2">
    <source>
        <dbReference type="ARBA" id="ARBA00004170"/>
    </source>
</evidence>
<keyword evidence="7 10" id="KW-0472">Membrane</keyword>
<protein>
    <recommendedName>
        <fullName evidence="10">ATP synthase gamma chain</fullName>
    </recommendedName>
    <alternativeName>
        <fullName evidence="10">ATP synthase F1 sector gamma subunit</fullName>
    </alternativeName>
    <alternativeName>
        <fullName evidence="10">F-ATPase gamma subunit</fullName>
    </alternativeName>
</protein>
<keyword evidence="6 10" id="KW-0406">Ion transport</keyword>
<dbReference type="GO" id="GO:0042777">
    <property type="term" value="P:proton motive force-driven plasma membrane ATP synthesis"/>
    <property type="evidence" value="ECO:0007669"/>
    <property type="project" value="UniProtKB-UniRule"/>
</dbReference>
<keyword evidence="8 10" id="KW-0139">CF(1)</keyword>
<comment type="function">
    <text evidence="1 10">Produces ATP from ADP in the presence of a proton gradient across the membrane. The gamma chain is believed to be important in regulating ATPase activity and the flow of protons through the CF(0) complex.</text>
</comment>
<dbReference type="Pfam" id="PF00231">
    <property type="entry name" value="ATP-synt"/>
    <property type="match status" value="1"/>
</dbReference>
<reference evidence="11 12" key="1">
    <citation type="submission" date="2015-09" db="EMBL/GenBank/DDBJ databases">
        <authorList>
            <consortium name="Pathogen Informatics"/>
        </authorList>
    </citation>
    <scope>NUCLEOTIDE SEQUENCE [LARGE SCALE GENOMIC DNA]</scope>
    <source>
        <strain evidence="11 12">2789STDY5834876</strain>
    </source>
</reference>
<dbReference type="Proteomes" id="UP000095544">
    <property type="component" value="Unassembled WGS sequence"/>
</dbReference>
<dbReference type="STRING" id="39482.ERS852491_05139"/>
<dbReference type="CDD" id="cd12151">
    <property type="entry name" value="F1-ATPase_gamma"/>
    <property type="match status" value="1"/>
</dbReference>
<dbReference type="GO" id="GO:0045259">
    <property type="term" value="C:proton-transporting ATP synthase complex"/>
    <property type="evidence" value="ECO:0007669"/>
    <property type="project" value="UniProtKB-KW"/>
</dbReference>
<dbReference type="GO" id="GO:0046933">
    <property type="term" value="F:proton-transporting ATP synthase activity, rotational mechanism"/>
    <property type="evidence" value="ECO:0007669"/>
    <property type="project" value="UniProtKB-UniRule"/>
</dbReference>
<evidence type="ECO:0000256" key="7">
    <source>
        <dbReference type="ARBA" id="ARBA00023136"/>
    </source>
</evidence>
<dbReference type="GO" id="GO:0005524">
    <property type="term" value="F:ATP binding"/>
    <property type="evidence" value="ECO:0007669"/>
    <property type="project" value="UniProtKB-UniRule"/>
</dbReference>
<dbReference type="PANTHER" id="PTHR11693">
    <property type="entry name" value="ATP SYNTHASE GAMMA CHAIN"/>
    <property type="match status" value="1"/>
</dbReference>
<organism evidence="11 12">
    <name type="scientific">Faecalicatena contorta</name>
    <dbReference type="NCBI Taxonomy" id="39482"/>
    <lineage>
        <taxon>Bacteria</taxon>
        <taxon>Bacillati</taxon>
        <taxon>Bacillota</taxon>
        <taxon>Clostridia</taxon>
        <taxon>Lachnospirales</taxon>
        <taxon>Lachnospiraceae</taxon>
        <taxon>Faecalicatena</taxon>
    </lineage>
</organism>
<dbReference type="InterPro" id="IPR035968">
    <property type="entry name" value="ATP_synth_F1_ATPase_gsu"/>
</dbReference>
<dbReference type="PRINTS" id="PR00126">
    <property type="entry name" value="ATPASEGAMMA"/>
</dbReference>
<keyword evidence="10" id="KW-1003">Cell membrane</keyword>
<evidence type="ECO:0000256" key="1">
    <source>
        <dbReference type="ARBA" id="ARBA00003456"/>
    </source>
</evidence>
<dbReference type="SUPFAM" id="SSF52943">
    <property type="entry name" value="ATP synthase (F1-ATPase), gamma subunit"/>
    <property type="match status" value="1"/>
</dbReference>
<evidence type="ECO:0000313" key="11">
    <source>
        <dbReference type="EMBL" id="CUP43442.1"/>
    </source>
</evidence>
<evidence type="ECO:0000256" key="10">
    <source>
        <dbReference type="HAMAP-Rule" id="MF_00815"/>
    </source>
</evidence>
<evidence type="ECO:0000256" key="4">
    <source>
        <dbReference type="ARBA" id="ARBA00022448"/>
    </source>
</evidence>
<accession>A0A174N405</accession>
<keyword evidence="9 10" id="KW-0066">ATP synthesis</keyword>
<dbReference type="AlphaFoldDB" id="A0A174N405"/>
<dbReference type="InterPro" id="IPR000131">
    <property type="entry name" value="ATP_synth_F1_gsu"/>
</dbReference>
<evidence type="ECO:0000256" key="6">
    <source>
        <dbReference type="ARBA" id="ARBA00023065"/>
    </source>
</evidence>
<proteinExistence type="inferred from homology"/>
<dbReference type="GO" id="GO:0005886">
    <property type="term" value="C:plasma membrane"/>
    <property type="evidence" value="ECO:0007669"/>
    <property type="project" value="UniProtKB-SubCell"/>
</dbReference>
<sequence length="291" mass="32608">MADQMQAIKRRMKSVSSTERITNAMKLVSAAKLKQATNRFDYIRKHLEEEKRLYGQVLRTEEGVPEVYLEPRDGETLYLLLTSSKGLCGSYNTSITKAAGQIAEEEKGSCCFAALGTKGKEFCIREGLEMLETEREQMDEMGYEEAYRLSGEVLELYREGRFTSIRVLYASYLNSISHEVKAAPVFPLEAGGQAGDCDLTLMEYEPAGRELFDSLAQEYLALYLYSAIAEATLCEHSARRIAMKNASDSANEMLTELSIYYNRARQAAITSEIIEIIAGSEAQKLRGEAIE</sequence>
<name>A0A174N405_9FIRM</name>
<dbReference type="PANTHER" id="PTHR11693:SF22">
    <property type="entry name" value="ATP SYNTHASE SUBUNIT GAMMA, MITOCHONDRIAL"/>
    <property type="match status" value="1"/>
</dbReference>
<dbReference type="EMBL" id="CYZU01000109">
    <property type="protein sequence ID" value="CUP43442.1"/>
    <property type="molecule type" value="Genomic_DNA"/>
</dbReference>
<dbReference type="RefSeq" id="WP_055155393.1">
    <property type="nucleotide sequence ID" value="NZ_CYZU01000109.1"/>
</dbReference>
<comment type="similarity">
    <text evidence="3 10">Belongs to the ATPase gamma chain family.</text>
</comment>
<dbReference type="NCBIfam" id="TIGR01146">
    <property type="entry name" value="ATPsyn_F1gamma"/>
    <property type="match status" value="1"/>
</dbReference>